<reference evidence="3" key="1">
    <citation type="journal article" date="2019" name="Int. J. Syst. Evol. Microbiol.">
        <title>The Global Catalogue of Microorganisms (GCM) 10K type strain sequencing project: providing services to taxonomists for standard genome sequencing and annotation.</title>
        <authorList>
            <consortium name="The Broad Institute Genomics Platform"/>
            <consortium name="The Broad Institute Genome Sequencing Center for Infectious Disease"/>
            <person name="Wu L."/>
            <person name="Ma J."/>
        </authorList>
    </citation>
    <scope>NUCLEOTIDE SEQUENCE [LARGE SCALE GENOMIC DNA]</scope>
    <source>
        <strain evidence="3">JCM 18303</strain>
    </source>
</reference>
<feature type="transmembrane region" description="Helical" evidence="1">
    <location>
        <begin position="182"/>
        <end position="203"/>
    </location>
</feature>
<feature type="transmembrane region" description="Helical" evidence="1">
    <location>
        <begin position="148"/>
        <end position="170"/>
    </location>
</feature>
<evidence type="ECO:0000256" key="1">
    <source>
        <dbReference type="SAM" id="Phobius"/>
    </source>
</evidence>
<evidence type="ECO:0008006" key="4">
    <source>
        <dbReference type="Google" id="ProtNLM"/>
    </source>
</evidence>
<keyword evidence="1" id="KW-0472">Membrane</keyword>
<evidence type="ECO:0000313" key="3">
    <source>
        <dbReference type="Proteomes" id="UP001428817"/>
    </source>
</evidence>
<feature type="transmembrane region" description="Helical" evidence="1">
    <location>
        <begin position="209"/>
        <end position="235"/>
    </location>
</feature>
<name>A0ABP9PPH6_9PSEU</name>
<protein>
    <recommendedName>
        <fullName evidence="4">DUF4386 family protein</fullName>
    </recommendedName>
</protein>
<feature type="transmembrane region" description="Helical" evidence="1">
    <location>
        <begin position="103"/>
        <end position="128"/>
    </location>
</feature>
<keyword evidence="3" id="KW-1185">Reference proteome</keyword>
<feature type="transmembrane region" description="Helical" evidence="1">
    <location>
        <begin position="71"/>
        <end position="91"/>
    </location>
</feature>
<dbReference type="RefSeq" id="WP_185060998.1">
    <property type="nucleotide sequence ID" value="NZ_BAABJP010000005.1"/>
</dbReference>
<dbReference type="Proteomes" id="UP001428817">
    <property type="component" value="Unassembled WGS sequence"/>
</dbReference>
<accession>A0ABP9PPH6</accession>
<gene>
    <name evidence="2" type="ORF">GCM10023321_14800</name>
</gene>
<comment type="caution">
    <text evidence="2">The sequence shown here is derived from an EMBL/GenBank/DDBJ whole genome shotgun (WGS) entry which is preliminary data.</text>
</comment>
<dbReference type="EMBL" id="BAABJP010000005">
    <property type="protein sequence ID" value="GAA5150018.1"/>
    <property type="molecule type" value="Genomic_DNA"/>
</dbReference>
<organism evidence="2 3">
    <name type="scientific">Pseudonocardia eucalypti</name>
    <dbReference type="NCBI Taxonomy" id="648755"/>
    <lineage>
        <taxon>Bacteria</taxon>
        <taxon>Bacillati</taxon>
        <taxon>Actinomycetota</taxon>
        <taxon>Actinomycetes</taxon>
        <taxon>Pseudonocardiales</taxon>
        <taxon>Pseudonocardiaceae</taxon>
        <taxon>Pseudonocardia</taxon>
    </lineage>
</organism>
<keyword evidence="1" id="KW-0812">Transmembrane</keyword>
<evidence type="ECO:0000313" key="2">
    <source>
        <dbReference type="EMBL" id="GAA5150018.1"/>
    </source>
</evidence>
<feature type="transmembrane region" description="Helical" evidence="1">
    <location>
        <begin position="23"/>
        <end position="45"/>
    </location>
</feature>
<proteinExistence type="predicted"/>
<sequence>MVHTQLIAQPAADPVVSRGQQLACAWCGPLLILLIGGGLMVAGLWPPPEPSAGAEQIRAFYAENPVRVRGGLALMMAGMGLILLWGASITAQTSRIKTSSTALTFVQVAAFGVATIIGVASVISWGVASFRPDAVSAELTRAFSDLGWFFFVFDWSPLFAWYLAVGFAIFADRGGAPVFPRWAGYLSVWVALLSVPGGLMVFFKDGPLAFNGIFAIWIPLGVFFVWIIAMTALVIRAIDRAAD</sequence>
<keyword evidence="1" id="KW-1133">Transmembrane helix</keyword>